<comment type="caution">
    <text evidence="1">The sequence shown here is derived from an EMBL/GenBank/DDBJ whole genome shotgun (WGS) entry which is preliminary data.</text>
</comment>
<dbReference type="AlphaFoldDB" id="A0A7W3Y5Y4"/>
<gene>
    <name evidence="1" type="ORF">H4F98_07510</name>
</gene>
<proteinExistence type="predicted"/>
<reference evidence="1 2" key="1">
    <citation type="submission" date="2020-08" db="EMBL/GenBank/DDBJ databases">
        <authorList>
            <person name="Xu S."/>
            <person name="Li A."/>
        </authorList>
    </citation>
    <scope>NUCLEOTIDE SEQUENCE [LARGE SCALE GENOMIC DNA]</scope>
    <source>
        <strain evidence="1 2">119BY6-57</strain>
    </source>
</reference>
<keyword evidence="2" id="KW-1185">Reference proteome</keyword>
<protein>
    <submittedName>
        <fullName evidence="1">Uncharacterized protein</fullName>
    </submittedName>
</protein>
<sequence>MLAKLFGAGRILLLGYDCQHTGGRTHWHGDHPPGTAGNAAPKTVRKWPGQFRQVRQHMGRIPVINATRETALDVFPRAELEQVLA</sequence>
<accession>A0A7W3Y5Y4</accession>
<dbReference type="Proteomes" id="UP000523196">
    <property type="component" value="Unassembled WGS sequence"/>
</dbReference>
<dbReference type="RefSeq" id="WP_220479124.1">
    <property type="nucleotide sequence ID" value="NZ_JACHTF010000006.1"/>
</dbReference>
<dbReference type="EMBL" id="JACHTF010000006">
    <property type="protein sequence ID" value="MBB1060421.1"/>
    <property type="molecule type" value="Genomic_DNA"/>
</dbReference>
<evidence type="ECO:0000313" key="2">
    <source>
        <dbReference type="Proteomes" id="UP000523196"/>
    </source>
</evidence>
<name>A0A7W3Y5Y4_9GAMM</name>
<evidence type="ECO:0000313" key="1">
    <source>
        <dbReference type="EMBL" id="MBB1060421.1"/>
    </source>
</evidence>
<organism evidence="1 2">
    <name type="scientific">Marilutibacter spongiae</name>
    <dbReference type="NCBI Taxonomy" id="2025720"/>
    <lineage>
        <taxon>Bacteria</taxon>
        <taxon>Pseudomonadati</taxon>
        <taxon>Pseudomonadota</taxon>
        <taxon>Gammaproteobacteria</taxon>
        <taxon>Lysobacterales</taxon>
        <taxon>Lysobacteraceae</taxon>
        <taxon>Marilutibacter</taxon>
    </lineage>
</organism>